<gene>
    <name evidence="1" type="ORF">PRK78_000527</name>
</gene>
<sequence length="111" mass="12327">MATAKNTIFKDDFGEHTLDVDRHGGEQAPAVPVPKPEVRGNFQLDDAVVDGEADYLKHEALPIAGTKVASAYNYGMSLWGQTAKIYTVLPTGERKEYFLKVNRTLLMSDQR</sequence>
<proteinExistence type="predicted"/>
<organism evidence="1 2">
    <name type="scientific">Emydomyces testavorans</name>
    <dbReference type="NCBI Taxonomy" id="2070801"/>
    <lineage>
        <taxon>Eukaryota</taxon>
        <taxon>Fungi</taxon>
        <taxon>Dikarya</taxon>
        <taxon>Ascomycota</taxon>
        <taxon>Pezizomycotina</taxon>
        <taxon>Eurotiomycetes</taxon>
        <taxon>Eurotiomycetidae</taxon>
        <taxon>Onygenales</taxon>
        <taxon>Nannizziopsiaceae</taxon>
        <taxon>Emydomyces</taxon>
    </lineage>
</organism>
<accession>A0AAF0DBL2</accession>
<protein>
    <submittedName>
        <fullName evidence="1">Uncharacterized protein</fullName>
    </submittedName>
</protein>
<dbReference type="EMBL" id="CP120627">
    <property type="protein sequence ID" value="WEW55099.1"/>
    <property type="molecule type" value="Genomic_DNA"/>
</dbReference>
<evidence type="ECO:0000313" key="2">
    <source>
        <dbReference type="Proteomes" id="UP001219355"/>
    </source>
</evidence>
<dbReference type="Proteomes" id="UP001219355">
    <property type="component" value="Chromosome 1"/>
</dbReference>
<keyword evidence="2" id="KW-1185">Reference proteome</keyword>
<evidence type="ECO:0000313" key="1">
    <source>
        <dbReference type="EMBL" id="WEW55099.1"/>
    </source>
</evidence>
<name>A0AAF0DBL2_9EURO</name>
<dbReference type="AlphaFoldDB" id="A0AAF0DBL2"/>
<reference evidence="1" key="1">
    <citation type="submission" date="2023-03" db="EMBL/GenBank/DDBJ databases">
        <title>Emydomyces testavorans Genome Sequence.</title>
        <authorList>
            <person name="Hoyer L."/>
        </authorList>
    </citation>
    <scope>NUCLEOTIDE SEQUENCE</scope>
    <source>
        <strain evidence="1">16-2883</strain>
    </source>
</reference>